<dbReference type="HOGENOM" id="CLU_1947818_0_0_9"/>
<name>D9RZX0_THEOJ</name>
<feature type="transmembrane region" description="Helical" evidence="1">
    <location>
        <begin position="35"/>
        <end position="56"/>
    </location>
</feature>
<dbReference type="AlphaFoldDB" id="D9RZX0"/>
<keyword evidence="3" id="KW-1185">Reference proteome</keyword>
<dbReference type="OrthoDB" id="1729996at2"/>
<dbReference type="KEGG" id="toc:Toce_2026"/>
<feature type="transmembrane region" description="Helical" evidence="1">
    <location>
        <begin position="12"/>
        <end position="29"/>
    </location>
</feature>
<organism evidence="2 3">
    <name type="scientific">Thermosediminibacter oceani (strain ATCC BAA-1034 / DSM 16646 / JW/IW-1228P)</name>
    <dbReference type="NCBI Taxonomy" id="555079"/>
    <lineage>
        <taxon>Bacteria</taxon>
        <taxon>Bacillati</taxon>
        <taxon>Bacillota</taxon>
        <taxon>Clostridia</taxon>
        <taxon>Thermosediminibacterales</taxon>
        <taxon>Thermosediminibacteraceae</taxon>
        <taxon>Thermosediminibacter</taxon>
    </lineage>
</organism>
<accession>D9RZX0</accession>
<dbReference type="Proteomes" id="UP000000272">
    <property type="component" value="Chromosome"/>
</dbReference>
<dbReference type="RefSeq" id="WP_013276761.1">
    <property type="nucleotide sequence ID" value="NC_014377.1"/>
</dbReference>
<feature type="transmembrane region" description="Helical" evidence="1">
    <location>
        <begin position="68"/>
        <end position="91"/>
    </location>
</feature>
<keyword evidence="1" id="KW-0472">Membrane</keyword>
<sequence length="129" mass="13771">MDELRNTFAGVVKKSVALAVAAAVLALVFDRTGRWAGGLILGSFIAILNFFLHYIFLTGLAGKSPGMAAFIGISGFTLRFSLILSALAFAISLSMELFIATTLGLMVIKISILSNTILRGRGKWSSSQR</sequence>
<evidence type="ECO:0000256" key="1">
    <source>
        <dbReference type="SAM" id="Phobius"/>
    </source>
</evidence>
<evidence type="ECO:0000313" key="3">
    <source>
        <dbReference type="Proteomes" id="UP000000272"/>
    </source>
</evidence>
<evidence type="ECO:0000313" key="2">
    <source>
        <dbReference type="EMBL" id="ADL08747.1"/>
    </source>
</evidence>
<reference evidence="2 3" key="1">
    <citation type="journal article" date="2010" name="Stand. Genomic Sci.">
        <title>Complete genome sequence of Thermosediminibacter oceani type strain (JW/IW-1228P).</title>
        <authorList>
            <person name="Pitluck S."/>
            <person name="Yasawong M."/>
            <person name="Munk C."/>
            <person name="Nolan M."/>
            <person name="Lapidus A."/>
            <person name="Lucas S."/>
            <person name="Glavina Del Rio T."/>
            <person name="Tice H."/>
            <person name="Cheng J.F."/>
            <person name="Bruce D."/>
            <person name="Detter C."/>
            <person name="Tapia R."/>
            <person name="Han C."/>
            <person name="Goodwin L."/>
            <person name="Liolios K."/>
            <person name="Ivanova N."/>
            <person name="Mavromatis K."/>
            <person name="Mikhailova N."/>
            <person name="Pati A."/>
            <person name="Chen A."/>
            <person name="Palaniappan K."/>
            <person name="Land M."/>
            <person name="Hauser L."/>
            <person name="Chang Y.J."/>
            <person name="Jeffries C.D."/>
            <person name="Rohde M."/>
            <person name="Spring S."/>
            <person name="Sikorski J."/>
            <person name="Goker M."/>
            <person name="Woyke T."/>
            <person name="Bristow J."/>
            <person name="Eisen J.A."/>
            <person name="Markowitz V."/>
            <person name="Hugenholtz P."/>
            <person name="Kyrpides N.C."/>
            <person name="Klenk H.P."/>
        </authorList>
    </citation>
    <scope>NUCLEOTIDE SEQUENCE [LARGE SCALE GENOMIC DNA]</scope>
    <source>
        <strain evidence="3">ATCC BAA-1034 / DSM 16646 / JW/IW-1228P</strain>
    </source>
</reference>
<gene>
    <name evidence="2" type="ordered locus">Toce_2026</name>
</gene>
<keyword evidence="1" id="KW-1133">Transmembrane helix</keyword>
<keyword evidence="1" id="KW-0812">Transmembrane</keyword>
<feature type="transmembrane region" description="Helical" evidence="1">
    <location>
        <begin position="97"/>
        <end position="118"/>
    </location>
</feature>
<proteinExistence type="predicted"/>
<dbReference type="EMBL" id="CP002131">
    <property type="protein sequence ID" value="ADL08747.1"/>
    <property type="molecule type" value="Genomic_DNA"/>
</dbReference>
<evidence type="ECO:0008006" key="4">
    <source>
        <dbReference type="Google" id="ProtNLM"/>
    </source>
</evidence>
<dbReference type="STRING" id="555079.Toce_2026"/>
<protein>
    <recommendedName>
        <fullName evidence="4">ATP synthase I</fullName>
    </recommendedName>
</protein>